<evidence type="ECO:0000313" key="2">
    <source>
        <dbReference type="EMBL" id="RFZ90596.1"/>
    </source>
</evidence>
<evidence type="ECO:0000256" key="1">
    <source>
        <dbReference type="SAM" id="SignalP"/>
    </source>
</evidence>
<feature type="signal peptide" evidence="1">
    <location>
        <begin position="1"/>
        <end position="19"/>
    </location>
</feature>
<name>A0A372NNR4_9SPHI</name>
<proteinExistence type="predicted"/>
<sequence>MKLSLRIFLLLVLPFAASAQNPDVVKKHAQIVANALLTGDYQTVVANTYPKAVELAGGKTKMLQMISTGLSQMKQQGFAFEKVSIGTPGKFYKAGKEIHCLVPETIIMKMKEGRFQGNSNLLAVSSDQGKSWTFLDLNNGSINAVDQLFPNFNHSLVIPKPQKPVKL</sequence>
<feature type="chain" id="PRO_5016762053" description="Nuclear transport factor 2 family protein" evidence="1">
    <location>
        <begin position="20"/>
        <end position="167"/>
    </location>
</feature>
<evidence type="ECO:0000313" key="3">
    <source>
        <dbReference type="Proteomes" id="UP000264217"/>
    </source>
</evidence>
<organism evidence="2 3">
    <name type="scientific">Mucilaginibacter conchicola</name>
    <dbReference type="NCBI Taxonomy" id="2303333"/>
    <lineage>
        <taxon>Bacteria</taxon>
        <taxon>Pseudomonadati</taxon>
        <taxon>Bacteroidota</taxon>
        <taxon>Sphingobacteriia</taxon>
        <taxon>Sphingobacteriales</taxon>
        <taxon>Sphingobacteriaceae</taxon>
        <taxon>Mucilaginibacter</taxon>
    </lineage>
</organism>
<accession>A0A372NNR4</accession>
<keyword evidence="1" id="KW-0732">Signal</keyword>
<dbReference type="Proteomes" id="UP000264217">
    <property type="component" value="Unassembled WGS sequence"/>
</dbReference>
<reference evidence="2 3" key="1">
    <citation type="submission" date="2018-08" db="EMBL/GenBank/DDBJ databases">
        <title>Mucilaginibacter sp. MYSH2.</title>
        <authorList>
            <person name="Seo T."/>
        </authorList>
    </citation>
    <scope>NUCLEOTIDE SEQUENCE [LARGE SCALE GENOMIC DNA]</scope>
    <source>
        <strain evidence="2 3">MYSH2</strain>
    </source>
</reference>
<evidence type="ECO:0008006" key="4">
    <source>
        <dbReference type="Google" id="ProtNLM"/>
    </source>
</evidence>
<dbReference type="EMBL" id="QWDC01000003">
    <property type="protein sequence ID" value="RFZ90596.1"/>
    <property type="molecule type" value="Genomic_DNA"/>
</dbReference>
<dbReference type="OrthoDB" id="670350at2"/>
<dbReference type="RefSeq" id="WP_117392800.1">
    <property type="nucleotide sequence ID" value="NZ_QWDC01000003.1"/>
</dbReference>
<comment type="caution">
    <text evidence="2">The sequence shown here is derived from an EMBL/GenBank/DDBJ whole genome shotgun (WGS) entry which is preliminary data.</text>
</comment>
<keyword evidence="3" id="KW-1185">Reference proteome</keyword>
<dbReference type="AlphaFoldDB" id="A0A372NNR4"/>
<protein>
    <recommendedName>
        <fullName evidence="4">Nuclear transport factor 2 family protein</fullName>
    </recommendedName>
</protein>
<gene>
    <name evidence="2" type="ORF">D0C36_16640</name>
</gene>